<feature type="transmembrane region" description="Helical" evidence="9">
    <location>
        <begin position="200"/>
        <end position="220"/>
    </location>
</feature>
<dbReference type="InterPro" id="IPR035906">
    <property type="entry name" value="MetI-like_sf"/>
</dbReference>
<evidence type="ECO:0000256" key="2">
    <source>
        <dbReference type="ARBA" id="ARBA00009306"/>
    </source>
</evidence>
<evidence type="ECO:0000256" key="1">
    <source>
        <dbReference type="ARBA" id="ARBA00004651"/>
    </source>
</evidence>
<comment type="similarity">
    <text evidence="2 9">Belongs to the binding-protein-dependent transport system permease family.</text>
</comment>
<accession>A0A3A1QTA7</accession>
<dbReference type="RefSeq" id="WP_119548350.1">
    <property type="nucleotide sequence ID" value="NZ_QXIR01000024.1"/>
</dbReference>
<evidence type="ECO:0000256" key="4">
    <source>
        <dbReference type="ARBA" id="ARBA00022475"/>
    </source>
</evidence>
<keyword evidence="5 9" id="KW-0812">Transmembrane</keyword>
<evidence type="ECO:0000313" key="11">
    <source>
        <dbReference type="EMBL" id="RIW30907.1"/>
    </source>
</evidence>
<evidence type="ECO:0000256" key="3">
    <source>
        <dbReference type="ARBA" id="ARBA00022448"/>
    </source>
</evidence>
<dbReference type="InterPro" id="IPR000515">
    <property type="entry name" value="MetI-like"/>
</dbReference>
<feature type="transmembrane region" description="Helical" evidence="9">
    <location>
        <begin position="30"/>
        <end position="54"/>
    </location>
</feature>
<comment type="subcellular location">
    <subcellularLocation>
        <location evidence="1 9">Cell membrane</location>
        <topology evidence="1 9">Multi-pass membrane protein</topology>
    </subcellularLocation>
</comment>
<evidence type="ECO:0000256" key="6">
    <source>
        <dbReference type="ARBA" id="ARBA00022970"/>
    </source>
</evidence>
<dbReference type="PROSITE" id="PS50928">
    <property type="entry name" value="ABC_TM1"/>
    <property type="match status" value="1"/>
</dbReference>
<keyword evidence="4" id="KW-1003">Cell membrane</keyword>
<evidence type="ECO:0000313" key="12">
    <source>
        <dbReference type="Proteomes" id="UP000265801"/>
    </source>
</evidence>
<reference evidence="11 12" key="1">
    <citation type="submission" date="2018-09" db="EMBL/GenBank/DDBJ databases">
        <title>Bacillus saliacetes sp. nov., isolated from Thai shrimp paste (Ka-pi).</title>
        <authorList>
            <person name="Daroonpunt R."/>
            <person name="Tanasupawat S."/>
            <person name="Yiamsombut S."/>
        </authorList>
    </citation>
    <scope>NUCLEOTIDE SEQUENCE [LARGE SCALE GENOMIC DNA]</scope>
    <source>
        <strain evidence="11 12">SKP7-4</strain>
    </source>
</reference>
<dbReference type="EMBL" id="QXIR01000024">
    <property type="protein sequence ID" value="RIW30907.1"/>
    <property type="molecule type" value="Genomic_DNA"/>
</dbReference>
<keyword evidence="7 9" id="KW-1133">Transmembrane helix</keyword>
<keyword evidence="3 9" id="KW-0813">Transport</keyword>
<evidence type="ECO:0000256" key="7">
    <source>
        <dbReference type="ARBA" id="ARBA00022989"/>
    </source>
</evidence>
<dbReference type="OrthoDB" id="9805999at2"/>
<evidence type="ECO:0000259" key="10">
    <source>
        <dbReference type="PROSITE" id="PS50928"/>
    </source>
</evidence>
<protein>
    <submittedName>
        <fullName evidence="11">Amino acid ABC transporter permease</fullName>
    </submittedName>
</protein>
<comment type="caution">
    <text evidence="11">The sequence shown here is derived from an EMBL/GenBank/DDBJ whole genome shotgun (WGS) entry which is preliminary data.</text>
</comment>
<dbReference type="InterPro" id="IPR043429">
    <property type="entry name" value="ArtM/GltK/GlnP/TcyL/YhdX-like"/>
</dbReference>
<evidence type="ECO:0000256" key="8">
    <source>
        <dbReference type="ARBA" id="ARBA00023136"/>
    </source>
</evidence>
<gene>
    <name evidence="11" type="ORF">D3H55_16100</name>
</gene>
<dbReference type="Pfam" id="PF00528">
    <property type="entry name" value="BPD_transp_1"/>
    <property type="match status" value="1"/>
</dbReference>
<evidence type="ECO:0000256" key="5">
    <source>
        <dbReference type="ARBA" id="ARBA00022692"/>
    </source>
</evidence>
<dbReference type="CDD" id="cd06261">
    <property type="entry name" value="TM_PBP2"/>
    <property type="match status" value="1"/>
</dbReference>
<keyword evidence="12" id="KW-1185">Reference proteome</keyword>
<feature type="transmembrane region" description="Helical" evidence="9">
    <location>
        <begin position="75"/>
        <end position="94"/>
    </location>
</feature>
<dbReference type="PANTHER" id="PTHR30614">
    <property type="entry name" value="MEMBRANE COMPONENT OF AMINO ACID ABC TRANSPORTER"/>
    <property type="match status" value="1"/>
</dbReference>
<keyword evidence="8 9" id="KW-0472">Membrane</keyword>
<dbReference type="PANTHER" id="PTHR30614:SF0">
    <property type="entry name" value="L-CYSTINE TRANSPORT SYSTEM PERMEASE PROTEIN TCYL"/>
    <property type="match status" value="1"/>
</dbReference>
<dbReference type="FunFam" id="1.10.3720.10:FF:000009">
    <property type="entry name" value="Amino acid ABC transporter permease"/>
    <property type="match status" value="1"/>
</dbReference>
<proteinExistence type="inferred from homology"/>
<dbReference type="AlphaFoldDB" id="A0A3A1QTA7"/>
<sequence length="234" mass="25908">MYLLGSIFQDPERMLDILQSSLLPMVKGALYYSIPLTLISFICGMVLAILTALARLSGSKILRGIARVYVSAIRGTPLLVQLFIIFFGLGNLGIEALKFDPFPSAVLAFSLNVGAYASEIVRAAIQSIPKGQWEAGYSIGMTYGQNLKRVILPQAARVSVPPLSNSFISLVKDTSLASLILVTELFRKAQEIAATTYEFLLLYIEAAILYWIMCFILTLIQDRLETRLDRYIAK</sequence>
<dbReference type="GO" id="GO:0043190">
    <property type="term" value="C:ATP-binding cassette (ABC) transporter complex"/>
    <property type="evidence" value="ECO:0007669"/>
    <property type="project" value="InterPro"/>
</dbReference>
<dbReference type="NCBIfam" id="TIGR01726">
    <property type="entry name" value="HEQRo_perm_3TM"/>
    <property type="match status" value="1"/>
</dbReference>
<name>A0A3A1QTA7_9BACI</name>
<dbReference type="InterPro" id="IPR010065">
    <property type="entry name" value="AA_ABC_transptr_permease_3TM"/>
</dbReference>
<keyword evidence="6" id="KW-0029">Amino-acid transport</keyword>
<organism evidence="11 12">
    <name type="scientific">Bacillus salacetis</name>
    <dbReference type="NCBI Taxonomy" id="2315464"/>
    <lineage>
        <taxon>Bacteria</taxon>
        <taxon>Bacillati</taxon>
        <taxon>Bacillota</taxon>
        <taxon>Bacilli</taxon>
        <taxon>Bacillales</taxon>
        <taxon>Bacillaceae</taxon>
        <taxon>Bacillus</taxon>
    </lineage>
</organism>
<dbReference type="GO" id="GO:0015184">
    <property type="term" value="F:L-cystine transmembrane transporter activity"/>
    <property type="evidence" value="ECO:0007669"/>
    <property type="project" value="TreeGrafter"/>
</dbReference>
<dbReference type="SUPFAM" id="SSF161098">
    <property type="entry name" value="MetI-like"/>
    <property type="match status" value="1"/>
</dbReference>
<evidence type="ECO:0000256" key="9">
    <source>
        <dbReference type="RuleBase" id="RU363032"/>
    </source>
</evidence>
<feature type="domain" description="ABC transmembrane type-1" evidence="10">
    <location>
        <begin position="30"/>
        <end position="221"/>
    </location>
</feature>
<dbReference type="Gene3D" id="1.10.3720.10">
    <property type="entry name" value="MetI-like"/>
    <property type="match status" value="1"/>
</dbReference>
<dbReference type="Proteomes" id="UP000265801">
    <property type="component" value="Unassembled WGS sequence"/>
</dbReference>